<accession>A0A1Q2SL04</accession>
<feature type="transmembrane region" description="Helical" evidence="1">
    <location>
        <begin position="203"/>
        <end position="221"/>
    </location>
</feature>
<feature type="transmembrane region" description="Helical" evidence="1">
    <location>
        <begin position="259"/>
        <end position="285"/>
    </location>
</feature>
<dbReference type="AlphaFoldDB" id="A0A1Q2SL04"/>
<reference evidence="2 3" key="1">
    <citation type="journal article" date="2017" name="ISME J.">
        <title>An acid-tolerant ammonia-oxidizing ?-proteobacterium from soil.</title>
        <authorList>
            <person name="Hayatsu M."/>
            <person name="Tago K."/>
            <person name="Uchiyama I."/>
            <person name="Toyoda A."/>
            <person name="Wang Y."/>
            <person name="Shimomura Y."/>
            <person name="Okubo T."/>
            <person name="Kurisu F."/>
            <person name="Hirono Y."/>
            <person name="Nonaka K."/>
            <person name="Akiyama H."/>
            <person name="Itoh T."/>
            <person name="Takami H."/>
        </authorList>
    </citation>
    <scope>NUCLEOTIDE SEQUENCE [LARGE SCALE GENOMIC DNA]</scope>
    <source>
        <strain evidence="2 3">TAO100</strain>
    </source>
</reference>
<feature type="transmembrane region" description="Helical" evidence="1">
    <location>
        <begin position="52"/>
        <end position="70"/>
    </location>
</feature>
<keyword evidence="1" id="KW-1133">Transmembrane helix</keyword>
<sequence>MREFAQFIMKGRHYAIAIAGLLGTLAVALPPFSLFSGATVGLVTLRHGIKEGLIVTAGAALIVATTFLVVTGRADLTFPLLVGLWLPNVLGCWILRITQSQALTLLAIGGFAALFAASMYLITGDVTAWWQQLIEQVIHQANIEGITAEQLTQVNALILMNGLVSMLFGLNLMVTILLARWWQGLLYNPGGFVKEFYALRLPRNLTFFILLLAIIVFIGVFDNKAHILIDILIISIMMYLFQGLAAIHEIVTARKLPQLWLLPVYLGLFFFTPNFIIGLATIGIVDSLINLRGSLSAKS</sequence>
<evidence type="ECO:0000313" key="3">
    <source>
        <dbReference type="Proteomes" id="UP000243679"/>
    </source>
</evidence>
<dbReference type="Proteomes" id="UP000243679">
    <property type="component" value="Chromosome"/>
</dbReference>
<keyword evidence="3" id="KW-1185">Reference proteome</keyword>
<feature type="transmembrane region" description="Helical" evidence="1">
    <location>
        <begin position="76"/>
        <end position="95"/>
    </location>
</feature>
<proteinExistence type="predicted"/>
<dbReference type="RefSeq" id="WP_096526436.1">
    <property type="nucleotide sequence ID" value="NZ_AP014836.1"/>
</dbReference>
<dbReference type="EMBL" id="AP014836">
    <property type="protein sequence ID" value="BAW79826.1"/>
    <property type="molecule type" value="Genomic_DNA"/>
</dbReference>
<keyword evidence="1" id="KW-0472">Membrane</keyword>
<organism evidence="2 3">
    <name type="scientific">Candidatus Nitrosoglobus terrae</name>
    <dbReference type="NCBI Taxonomy" id="1630141"/>
    <lineage>
        <taxon>Bacteria</taxon>
        <taxon>Pseudomonadati</taxon>
        <taxon>Pseudomonadota</taxon>
        <taxon>Gammaproteobacteria</taxon>
        <taxon>Chromatiales</taxon>
        <taxon>Chromatiaceae</taxon>
        <taxon>Candidatus Nitrosoglobus</taxon>
    </lineage>
</organism>
<feature type="transmembrane region" description="Helical" evidence="1">
    <location>
        <begin position="158"/>
        <end position="182"/>
    </location>
</feature>
<protein>
    <submittedName>
        <fullName evidence="2">Hypothetical conserved protein</fullName>
    </submittedName>
</protein>
<feature type="transmembrane region" description="Helical" evidence="1">
    <location>
        <begin position="14"/>
        <end position="45"/>
    </location>
</feature>
<feature type="transmembrane region" description="Helical" evidence="1">
    <location>
        <begin position="102"/>
        <end position="122"/>
    </location>
</feature>
<evidence type="ECO:0000256" key="1">
    <source>
        <dbReference type="SAM" id="Phobius"/>
    </source>
</evidence>
<feature type="transmembrane region" description="Helical" evidence="1">
    <location>
        <begin position="227"/>
        <end position="247"/>
    </location>
</feature>
<keyword evidence="1" id="KW-0812">Transmembrane</keyword>
<name>A0A1Q2SL04_9GAMM</name>
<evidence type="ECO:0000313" key="2">
    <source>
        <dbReference type="EMBL" id="BAW79826.1"/>
    </source>
</evidence>
<gene>
    <name evidence="2" type="ORF">TAO_0456</name>
</gene>
<dbReference type="OrthoDB" id="5659946at2"/>
<dbReference type="KEGG" id="ntt:TAO_0456"/>